<accession>A0A7D6F4H1</accession>
<dbReference type="Gene3D" id="3.40.640.10">
    <property type="entry name" value="Type I PLP-dependent aspartate aminotransferase-like (Major domain)"/>
    <property type="match status" value="1"/>
</dbReference>
<evidence type="ECO:0000256" key="2">
    <source>
        <dbReference type="ARBA" id="ARBA00010671"/>
    </source>
</evidence>
<dbReference type="InterPro" id="IPR000310">
    <property type="entry name" value="Orn/Lys/Arg_deCO2ase_major_dom"/>
</dbReference>
<keyword evidence="3" id="KW-0210">Decarboxylase</keyword>
<dbReference type="Pfam" id="PF03711">
    <property type="entry name" value="OKR_DC_1_C"/>
    <property type="match status" value="1"/>
</dbReference>
<dbReference type="SUPFAM" id="SSF55904">
    <property type="entry name" value="Ornithine decarboxylase C-terminal domain"/>
    <property type="match status" value="1"/>
</dbReference>
<evidence type="ECO:0000256" key="5">
    <source>
        <dbReference type="ARBA" id="ARBA00023239"/>
    </source>
</evidence>
<evidence type="ECO:0000259" key="6">
    <source>
        <dbReference type="PROSITE" id="PS00703"/>
    </source>
</evidence>
<name>A0A7D6F4H1_9CYAN</name>
<dbReference type="PANTHER" id="PTHR43277:SF4">
    <property type="entry name" value="ARGININE DECARBOXYLASE"/>
    <property type="match status" value="1"/>
</dbReference>
<evidence type="ECO:0000313" key="7">
    <source>
        <dbReference type="EMBL" id="QLL30000.1"/>
    </source>
</evidence>
<dbReference type="InterPro" id="IPR008286">
    <property type="entry name" value="Prn/Lys/Arg_de-COase_C"/>
</dbReference>
<dbReference type="InterPro" id="IPR015421">
    <property type="entry name" value="PyrdxlP-dep_Trfase_major"/>
</dbReference>
<keyword evidence="8" id="KW-1185">Reference proteome</keyword>
<dbReference type="InterPro" id="IPR036633">
    <property type="entry name" value="Prn/Lys/Arg_de-COase_C_sf"/>
</dbReference>
<dbReference type="PROSITE" id="PS00703">
    <property type="entry name" value="OKR_DC_1"/>
    <property type="match status" value="1"/>
</dbReference>
<keyword evidence="4" id="KW-0663">Pyridoxal phosphate</keyword>
<evidence type="ECO:0000256" key="1">
    <source>
        <dbReference type="ARBA" id="ARBA00001933"/>
    </source>
</evidence>
<dbReference type="EMBL" id="CP032152">
    <property type="protein sequence ID" value="QLL30000.1"/>
    <property type="molecule type" value="Genomic_DNA"/>
</dbReference>
<evidence type="ECO:0000256" key="4">
    <source>
        <dbReference type="ARBA" id="ARBA00022898"/>
    </source>
</evidence>
<evidence type="ECO:0000313" key="8">
    <source>
        <dbReference type="Proteomes" id="UP000261812"/>
    </source>
</evidence>
<gene>
    <name evidence="7" type="ORF">D3A95_06155</name>
</gene>
<dbReference type="Pfam" id="PF01276">
    <property type="entry name" value="OKR_DC_1"/>
    <property type="match status" value="1"/>
</dbReference>
<dbReference type="InterPro" id="IPR052357">
    <property type="entry name" value="Orn_Lys_Arg_decarboxylase-I"/>
</dbReference>
<keyword evidence="7" id="KW-0808">Transferase</keyword>
<dbReference type="RefSeq" id="WP_181496737.1">
    <property type="nucleotide sequence ID" value="NZ_CP032152.1"/>
</dbReference>
<organism evidence="7 8">
    <name type="scientific">Thermosynechococcus sichuanensis E542</name>
    <dbReference type="NCBI Taxonomy" id="2016101"/>
    <lineage>
        <taxon>Bacteria</taxon>
        <taxon>Bacillati</taxon>
        <taxon>Cyanobacteriota</taxon>
        <taxon>Cyanophyceae</taxon>
        <taxon>Acaryochloridales</taxon>
        <taxon>Thermosynechococcaceae</taxon>
        <taxon>Thermosynechococcus</taxon>
        <taxon>Thermosynechococcus sichuanensis</taxon>
    </lineage>
</organism>
<dbReference type="PANTHER" id="PTHR43277">
    <property type="entry name" value="ARGININE DECARBOXYLASE"/>
    <property type="match status" value="1"/>
</dbReference>
<proteinExistence type="inferred from homology"/>
<dbReference type="AlphaFoldDB" id="A0A7D6F4H1"/>
<comment type="similarity">
    <text evidence="2">Belongs to the Orn/Lys/Arg decarboxylase class-I family.</text>
</comment>
<evidence type="ECO:0000256" key="3">
    <source>
        <dbReference type="ARBA" id="ARBA00022793"/>
    </source>
</evidence>
<protein>
    <submittedName>
        <fullName evidence="7">Aminotransferase class I/II-fold pyridoxal phosphate-dependent enzyme</fullName>
    </submittedName>
</protein>
<keyword evidence="5" id="KW-0456">Lyase</keyword>
<sequence>MTTSLLAALLAQNHTIPLHTPGHQRGRGMEPLLRALWGTALAQDLSELPGLDHLAQPTGVLAEAQVTVAATAGSDRAWFLVNGATSGLLAALLATVGSGDRVLVGRNVHRSVIAGLVLTGAKPVYLGVTVDSQWGLPLPVTRDAVAAGLAAYPDAKAVVVVSPTYEGLCSPLVEIAQCVHDHGLPLIVDEAHGSHFAYHPAFPVAALAAGADVVVQSWHKTLGTLTQTAVLHLKGERVSPERLSQALNLVQTTSPSYWFLAALERAGVQMAEQGEQIYARLLQWIKTSEWPLPQWQATGIPQDPLRLTLGTWPIGLTGFALDELLQPQIIAEFPSGRSLTFCLGLGTSQTMLAILGDRLKSVYTEYSHNAPLPPLAISPIPALQEPALSPRDAYFCPQASVPLKAALNEISAETISPYPPGIPTVIAGERITESVIETLQTLQELGAEIVGAVDPTLQTLRICRV</sequence>
<comment type="cofactor">
    <cofactor evidence="1">
        <name>pyridoxal 5'-phosphate</name>
        <dbReference type="ChEBI" id="CHEBI:597326"/>
    </cofactor>
</comment>
<dbReference type="InterPro" id="IPR015424">
    <property type="entry name" value="PyrdxlP-dep_Trfase"/>
</dbReference>
<reference evidence="8" key="1">
    <citation type="submission" date="2018-09" db="EMBL/GenBank/DDBJ databases">
        <title>Complete genome sequence of thermophilic cyanobacteria strain Thermosynechococcus elongatus PKUAC-SCTE542.</title>
        <authorList>
            <person name="Liang Y."/>
            <person name="Tang J."/>
            <person name="Daroch M."/>
        </authorList>
    </citation>
    <scope>NUCLEOTIDE SEQUENCE [LARGE SCALE GENOMIC DNA]</scope>
    <source>
        <strain evidence="8">E542</strain>
    </source>
</reference>
<dbReference type="SUPFAM" id="SSF53383">
    <property type="entry name" value="PLP-dependent transferases"/>
    <property type="match status" value="1"/>
</dbReference>
<dbReference type="Gene3D" id="3.90.100.10">
    <property type="entry name" value="Orn/Lys/Arg decarboxylase, C-terminal domain"/>
    <property type="match status" value="1"/>
</dbReference>
<keyword evidence="7" id="KW-0032">Aminotransferase</keyword>
<dbReference type="GO" id="GO:0016831">
    <property type="term" value="F:carboxy-lyase activity"/>
    <property type="evidence" value="ECO:0007669"/>
    <property type="project" value="UniProtKB-KW"/>
</dbReference>
<dbReference type="KEGG" id="tsq:D3A95_06155"/>
<dbReference type="GO" id="GO:0008483">
    <property type="term" value="F:transaminase activity"/>
    <property type="evidence" value="ECO:0007669"/>
    <property type="project" value="UniProtKB-KW"/>
</dbReference>
<feature type="domain" description="Orn/Lys/Arg decarboxylases family 1 pyridoxal-P attachment site" evidence="6">
    <location>
        <begin position="215"/>
        <end position="229"/>
    </location>
</feature>
<dbReference type="Proteomes" id="UP000261812">
    <property type="component" value="Chromosome"/>
</dbReference>